<accession>A0ABX3GVS5</accession>
<gene>
    <name evidence="2" type="ORF">BSO21_04110</name>
</gene>
<keyword evidence="3" id="KW-1185">Reference proteome</keyword>
<reference evidence="2 3" key="1">
    <citation type="submission" date="2016-11" db="EMBL/GenBank/DDBJ databases">
        <title>Paenibacillus species isolates.</title>
        <authorList>
            <person name="Beno S.M."/>
        </authorList>
    </citation>
    <scope>NUCLEOTIDE SEQUENCE [LARGE SCALE GENOMIC DNA]</scope>
    <source>
        <strain evidence="2 3">FSL H7-0433</strain>
    </source>
</reference>
<evidence type="ECO:0000313" key="3">
    <source>
        <dbReference type="Proteomes" id="UP000187158"/>
    </source>
</evidence>
<protein>
    <submittedName>
        <fullName evidence="2">DUF3797 domain-containing protein</fullName>
    </submittedName>
</protein>
<sequence>MNFTEAIRLSKKYAECPKCGNGNIGAGEGTINIDENSFERTCKCGWSKTIKVNPNSQRFTF</sequence>
<dbReference type="EMBL" id="MPVP01000012">
    <property type="protein sequence ID" value="OMD38510.1"/>
    <property type="molecule type" value="Genomic_DNA"/>
</dbReference>
<proteinExistence type="predicted"/>
<dbReference type="Pfam" id="PF12677">
    <property type="entry name" value="DUF3797"/>
    <property type="match status" value="1"/>
</dbReference>
<name>A0ABX3GVS5_9BACL</name>
<comment type="caution">
    <text evidence="2">The sequence shown here is derived from an EMBL/GenBank/DDBJ whole genome shotgun (WGS) entry which is preliminary data.</text>
</comment>
<evidence type="ECO:0000313" key="2">
    <source>
        <dbReference type="EMBL" id="OMD38510.1"/>
    </source>
</evidence>
<dbReference type="Proteomes" id="UP000187158">
    <property type="component" value="Unassembled WGS sequence"/>
</dbReference>
<feature type="domain" description="DUF3797" evidence="1">
    <location>
        <begin position="1"/>
        <end position="47"/>
    </location>
</feature>
<dbReference type="RefSeq" id="WP_076218001.1">
    <property type="nucleotide sequence ID" value="NZ_MPTJ01000013.1"/>
</dbReference>
<dbReference type="InterPro" id="IPR024256">
    <property type="entry name" value="DUF3797"/>
</dbReference>
<organism evidence="2 3">
    <name type="scientific">Paenibacillus odorifer</name>
    <dbReference type="NCBI Taxonomy" id="189426"/>
    <lineage>
        <taxon>Bacteria</taxon>
        <taxon>Bacillati</taxon>
        <taxon>Bacillota</taxon>
        <taxon>Bacilli</taxon>
        <taxon>Bacillales</taxon>
        <taxon>Paenibacillaceae</taxon>
        <taxon>Paenibacillus</taxon>
    </lineage>
</organism>
<evidence type="ECO:0000259" key="1">
    <source>
        <dbReference type="Pfam" id="PF12677"/>
    </source>
</evidence>